<evidence type="ECO:0000256" key="1">
    <source>
        <dbReference type="SAM" id="MobiDB-lite"/>
    </source>
</evidence>
<feature type="compositionally biased region" description="Polar residues" evidence="1">
    <location>
        <begin position="149"/>
        <end position="160"/>
    </location>
</feature>
<reference evidence="2" key="1">
    <citation type="submission" date="2021-11" db="EMBL/GenBank/DDBJ databases">
        <authorList>
            <person name="Herlambang A."/>
            <person name="Guo Y."/>
            <person name="Takashima Y."/>
            <person name="Nishizawa T."/>
        </authorList>
    </citation>
    <scope>NUCLEOTIDE SEQUENCE</scope>
    <source>
        <strain evidence="2">E1425</strain>
    </source>
</reference>
<name>A0A9P3LV55_9FUNG</name>
<protein>
    <submittedName>
        <fullName evidence="2">Uncharacterized protein</fullName>
    </submittedName>
</protein>
<feature type="region of interest" description="Disordered" evidence="1">
    <location>
        <begin position="144"/>
        <end position="182"/>
    </location>
</feature>
<reference evidence="2" key="2">
    <citation type="journal article" date="2022" name="Microbiol. Resour. Announc.">
        <title>Whole-Genome Sequence of Entomortierella parvispora E1425, a Mucoromycotan Fungus Associated with Burkholderiaceae-Related Endosymbiotic Bacteria.</title>
        <authorList>
            <person name="Herlambang A."/>
            <person name="Guo Y."/>
            <person name="Takashima Y."/>
            <person name="Narisawa K."/>
            <person name="Ohta H."/>
            <person name="Nishizawa T."/>
        </authorList>
    </citation>
    <scope>NUCLEOTIDE SEQUENCE</scope>
    <source>
        <strain evidence="2">E1425</strain>
    </source>
</reference>
<dbReference type="OrthoDB" id="2425128at2759"/>
<evidence type="ECO:0000313" key="3">
    <source>
        <dbReference type="Proteomes" id="UP000827284"/>
    </source>
</evidence>
<keyword evidence="3" id="KW-1185">Reference proteome</keyword>
<dbReference type="AlphaFoldDB" id="A0A9P3LV55"/>
<accession>A0A9P3LV55</accession>
<sequence length="637" mass="71468">MDQIYNGSAKEKVNSNGAKIIADQDISWFKESSDPTPEAFFDKFGITKREYGHLRYARALHRSNLSKQERALLIVNFDEWKRSKSQAYWERRNTKEVAKKTAWKTAGKIIGDLEPFVRTIIDENAKEQTRYSAVVYDLPPACDTEPSIPRSSRTSNTPNLIPSADFARKDHSKRTKTATAQSLPKKRIRLRDPWHDLAEIAVQLFKGNTVDLPLEDTSNTEDDPVPGKLYKLAWRHLKDAKRAIEQQTTSKEGCLHLHDAFVALSGVFNLYSPVARTTLSTAERLDAKSLCIIPELESKDEEVTRLLNSLKITKTKKLTAVLEDVYSCLGSKPAFRLFLLVLRNIIENILDPHHGDNEPSESDALLIWGSILKDGRPKGTPFTFHFGERASHATRVSKSKLACALNTGCGARKCNCILSIGKTQFGNGGVTRASTPPVAVKIQLRKNIKIARSVMLELSKFGLDCPPQLSIHGLKVDIFRVMPWKGVFVAAPACNAIVLPKTEAAWNLFIDNGAHQLKNLLEYYHEYTVDANEKIDIFNYTQNTVGQDEEGEGTGIEHGSDLAGIEVEDDDGLDKEIEHINWRDVIFRTPTKPTEPKAARTMVGISTPNNQRFQQGMQKVMAELEHDHNVIGEEDEL</sequence>
<proteinExistence type="predicted"/>
<evidence type="ECO:0000313" key="2">
    <source>
        <dbReference type="EMBL" id="GJJ71738.1"/>
    </source>
</evidence>
<dbReference type="Proteomes" id="UP000827284">
    <property type="component" value="Unassembled WGS sequence"/>
</dbReference>
<comment type="caution">
    <text evidence="2">The sequence shown here is derived from an EMBL/GenBank/DDBJ whole genome shotgun (WGS) entry which is preliminary data.</text>
</comment>
<gene>
    <name evidence="2" type="ORF">EMPS_04095</name>
</gene>
<organism evidence="2 3">
    <name type="scientific">Entomortierella parvispora</name>
    <dbReference type="NCBI Taxonomy" id="205924"/>
    <lineage>
        <taxon>Eukaryota</taxon>
        <taxon>Fungi</taxon>
        <taxon>Fungi incertae sedis</taxon>
        <taxon>Mucoromycota</taxon>
        <taxon>Mortierellomycotina</taxon>
        <taxon>Mortierellomycetes</taxon>
        <taxon>Mortierellales</taxon>
        <taxon>Mortierellaceae</taxon>
        <taxon>Entomortierella</taxon>
    </lineage>
</organism>
<dbReference type="EMBL" id="BQFW01000006">
    <property type="protein sequence ID" value="GJJ71738.1"/>
    <property type="molecule type" value="Genomic_DNA"/>
</dbReference>